<feature type="region of interest" description="Disordered" evidence="8">
    <location>
        <begin position="240"/>
        <end position="271"/>
    </location>
</feature>
<comment type="caution">
    <text evidence="11">The sequence shown here is derived from an EMBL/GenBank/DDBJ whole genome shotgun (WGS) entry which is preliminary data.</text>
</comment>
<dbReference type="InterPro" id="IPR009057">
    <property type="entry name" value="Homeodomain-like_sf"/>
</dbReference>
<sequence>MMNVRCYRVWTPEEEEALRQGVQKHGIGSWEIIRQDTSFSNLLCDRTGVQLKDKWRNLVKFKHVSRAEAENAASRSPGYRIRPRTSSAEPPAAAPVERPRHDPVARNRQALAALVSNADSAPSSSRRRKSSAGSEQSPQDLSVQLHRAKEVLAAALADSIAAEAALTQARSAVHAAAEAGKLHEHPMGMDRTMERDAARRSLDCTHRVKEAEANVRGIEDAIHDAETSGDTIVDAIRDRRKRASSPMSQPQRSSRRAAANGRKRYSDYDYDEDLADEVGAVSGDEDGPSPKRFRNVRFTTEDRRFGIYDERRYQANGHASPRPQTPPKTARGHLMATDPEDRDSGMVECPCGVTCDDGQAMIECERCKVWAHISCLQAQMNHNPKQYRYNLEHYMCHLCQQDLRKQAAHAASRSEQTSPRNGVAPQGRKPSLQSAFAAEAYGNARMHRIVPSSGGQPLSGGRGQRRSTPDPWMPARGSSGDERSPGNRAEPKGKSSRLRHRSSVNSEHPARLLDREDSRHYSGFLSSTEELSMDVPDLLASLLELGAQQNPGKGGGAQAHSGSRAGRAGTPGQWEPEQPLPPRRENKRDCHPAARAAAAAQQWDRGDWDEPGPMGPSSRRPSESSLPLHEAWMQHEAEWAQLNRGEGSGRAPEVLRWQGSGPRGERDRRPDRMQWPHCLHPLTQPRPPPQLAHGRITPPSLWEPAGPAKRDPLRPQALHVVTRQPSNLSSSPGSGERSSGQLHNSMGQGLAALETLKASQRLAPLRTPGHHDMNGASMGRPRQQAIHIRSTSPGHRIIQKTSGRPGSAAEARHASMGGLNESLAMPQAPHSLTEMPPMEALYAAFAGASGDAHHELTLDPAAMNIHDGDEMPPGQLERVVSGGSEGSGGQLARTSSHYMGPVGSEALTQHWVQHGWGDTGHVMNRASLPPKKAAAAAASAAAEAQAAADAAAAAVAYGADDMGNHDLDDREDTPSSGKDEGLGDLAAHLVAFHNMGASPAHDDPFTSDVKVDFDGDDDQGSDGDNSPQAHSRQHNAAGPSFMEGRAFERPAQGAAALDIDEAGDRGMFAEIDNMINVQGDHASDAEAAPHANNAEAADG</sequence>
<dbReference type="PANTHER" id="PTHR46267:SF15">
    <property type="entry name" value="WINGED HELIX-TURN-HELIX TRANSCRIPTION REPRESSOR DNA-BINDING PROTEIN-RELATED"/>
    <property type="match status" value="1"/>
</dbReference>
<feature type="region of interest" description="Disordered" evidence="8">
    <location>
        <begin position="448"/>
        <end position="515"/>
    </location>
</feature>
<evidence type="ECO:0000259" key="9">
    <source>
        <dbReference type="PROSITE" id="PS50090"/>
    </source>
</evidence>
<evidence type="ECO:0000256" key="5">
    <source>
        <dbReference type="ARBA" id="ARBA00022833"/>
    </source>
</evidence>
<keyword evidence="12" id="KW-1185">Reference proteome</keyword>
<feature type="compositionally biased region" description="Low complexity" evidence="8">
    <location>
        <begin position="244"/>
        <end position="259"/>
    </location>
</feature>
<gene>
    <name evidence="11" type="primary">g5885</name>
    <name evidence="11" type="ORF">VP750_LOCUS5038</name>
</gene>
<evidence type="ECO:0000256" key="3">
    <source>
        <dbReference type="ARBA" id="ARBA00022723"/>
    </source>
</evidence>
<keyword evidence="5" id="KW-0862">Zinc</keyword>
<dbReference type="InterPro" id="IPR011011">
    <property type="entry name" value="Znf_FYVE_PHD"/>
</dbReference>
<feature type="region of interest" description="Disordered" evidence="8">
    <location>
        <begin position="407"/>
        <end position="430"/>
    </location>
</feature>
<dbReference type="Gene3D" id="3.30.40.10">
    <property type="entry name" value="Zinc/RING finger domain, C3HC4 (zinc finger)"/>
    <property type="match status" value="1"/>
</dbReference>
<feature type="region of interest" description="Disordered" evidence="8">
    <location>
        <begin position="644"/>
        <end position="746"/>
    </location>
</feature>
<reference evidence="11 12" key="1">
    <citation type="submission" date="2024-06" db="EMBL/GenBank/DDBJ databases">
        <authorList>
            <person name="Kraege A."/>
            <person name="Thomma B."/>
        </authorList>
    </citation>
    <scope>NUCLEOTIDE SEQUENCE [LARGE SCALE GENOMIC DNA]</scope>
</reference>
<feature type="compositionally biased region" description="Basic and acidic residues" evidence="8">
    <location>
        <begin position="582"/>
        <end position="592"/>
    </location>
</feature>
<feature type="compositionally biased region" description="Basic and acidic residues" evidence="8">
    <location>
        <begin position="479"/>
        <end position="493"/>
    </location>
</feature>
<feature type="region of interest" description="Disordered" evidence="8">
    <location>
        <begin position="999"/>
        <end position="1037"/>
    </location>
</feature>
<feature type="domain" description="HTH myb-type" evidence="10">
    <location>
        <begin position="1"/>
        <end position="63"/>
    </location>
</feature>
<evidence type="ECO:0000259" key="10">
    <source>
        <dbReference type="PROSITE" id="PS51294"/>
    </source>
</evidence>
<protein>
    <submittedName>
        <fullName evidence="11">G5885 protein</fullName>
    </submittedName>
</protein>
<evidence type="ECO:0000256" key="1">
    <source>
        <dbReference type="ARBA" id="ARBA00004123"/>
    </source>
</evidence>
<accession>A0ABP1FWC5</accession>
<dbReference type="InterPro" id="IPR044597">
    <property type="entry name" value="SMH1-6"/>
</dbReference>
<keyword evidence="3" id="KW-0479">Metal-binding</keyword>
<feature type="region of interest" description="Disordered" evidence="8">
    <location>
        <begin position="66"/>
        <end position="102"/>
    </location>
</feature>
<dbReference type="Pfam" id="PF00249">
    <property type="entry name" value="Myb_DNA-binding"/>
    <property type="match status" value="1"/>
</dbReference>
<dbReference type="InterPro" id="IPR013083">
    <property type="entry name" value="Znf_RING/FYVE/PHD"/>
</dbReference>
<keyword evidence="6" id="KW-0238">DNA-binding</keyword>
<evidence type="ECO:0000256" key="6">
    <source>
        <dbReference type="ARBA" id="ARBA00023125"/>
    </source>
</evidence>
<evidence type="ECO:0000256" key="8">
    <source>
        <dbReference type="SAM" id="MobiDB-lite"/>
    </source>
</evidence>
<organism evidence="11 12">
    <name type="scientific">Coccomyxa viridis</name>
    <dbReference type="NCBI Taxonomy" id="1274662"/>
    <lineage>
        <taxon>Eukaryota</taxon>
        <taxon>Viridiplantae</taxon>
        <taxon>Chlorophyta</taxon>
        <taxon>core chlorophytes</taxon>
        <taxon>Trebouxiophyceae</taxon>
        <taxon>Trebouxiophyceae incertae sedis</taxon>
        <taxon>Coccomyxaceae</taxon>
        <taxon>Coccomyxa</taxon>
    </lineage>
</organism>
<evidence type="ECO:0000256" key="7">
    <source>
        <dbReference type="ARBA" id="ARBA00023242"/>
    </source>
</evidence>
<keyword evidence="7" id="KW-0539">Nucleus</keyword>
<proteinExistence type="predicted"/>
<feature type="region of interest" description="Disordered" evidence="8">
    <location>
        <begin position="863"/>
        <end position="896"/>
    </location>
</feature>
<feature type="compositionally biased region" description="Low complexity" evidence="8">
    <location>
        <begin position="611"/>
        <end position="626"/>
    </location>
</feature>
<dbReference type="PANTHER" id="PTHR46267">
    <property type="entry name" value="SINGLE MYB HISTONE 4"/>
    <property type="match status" value="1"/>
</dbReference>
<dbReference type="InterPro" id="IPR001965">
    <property type="entry name" value="Znf_PHD"/>
</dbReference>
<dbReference type="CDD" id="cd11660">
    <property type="entry name" value="SANT_TRF"/>
    <property type="match status" value="1"/>
</dbReference>
<feature type="region of interest" description="Disordered" evidence="8">
    <location>
        <begin position="963"/>
        <end position="982"/>
    </location>
</feature>
<dbReference type="PROSITE" id="PS51294">
    <property type="entry name" value="HTH_MYB"/>
    <property type="match status" value="1"/>
</dbReference>
<feature type="compositionally biased region" description="Low complexity" evidence="8">
    <location>
        <begin position="1085"/>
        <end position="1099"/>
    </location>
</feature>
<dbReference type="SUPFAM" id="SSF57903">
    <property type="entry name" value="FYVE/PHD zinc finger"/>
    <property type="match status" value="1"/>
</dbReference>
<name>A0ABP1FWC5_9CHLO</name>
<feature type="compositionally biased region" description="Low complexity" evidence="8">
    <location>
        <begin position="84"/>
        <end position="96"/>
    </location>
</feature>
<evidence type="ECO:0000256" key="4">
    <source>
        <dbReference type="ARBA" id="ARBA00022771"/>
    </source>
</evidence>
<keyword evidence="2" id="KW-0158">Chromosome</keyword>
<dbReference type="InterPro" id="IPR017930">
    <property type="entry name" value="Myb_dom"/>
</dbReference>
<evidence type="ECO:0000313" key="12">
    <source>
        <dbReference type="Proteomes" id="UP001497392"/>
    </source>
</evidence>
<feature type="compositionally biased region" description="Basic and acidic residues" evidence="8">
    <location>
        <begin position="663"/>
        <end position="674"/>
    </location>
</feature>
<dbReference type="SMART" id="SM00249">
    <property type="entry name" value="PHD"/>
    <property type="match status" value="1"/>
</dbReference>
<feature type="compositionally biased region" description="Basic and acidic residues" evidence="8">
    <location>
        <begin position="1000"/>
        <end position="1013"/>
    </location>
</feature>
<feature type="domain" description="Myb-like" evidence="9">
    <location>
        <begin position="10"/>
        <end position="59"/>
    </location>
</feature>
<dbReference type="Gene3D" id="1.10.246.220">
    <property type="match status" value="1"/>
</dbReference>
<dbReference type="SMART" id="SM00717">
    <property type="entry name" value="SANT"/>
    <property type="match status" value="1"/>
</dbReference>
<dbReference type="InterPro" id="IPR001005">
    <property type="entry name" value="SANT/Myb"/>
</dbReference>
<dbReference type="Proteomes" id="UP001497392">
    <property type="component" value="Unassembled WGS sequence"/>
</dbReference>
<evidence type="ECO:0000313" key="11">
    <source>
        <dbReference type="EMBL" id="CAL5223379.1"/>
    </source>
</evidence>
<keyword evidence="4" id="KW-0863">Zinc-finger</keyword>
<feature type="region of interest" description="Disordered" evidence="8">
    <location>
        <begin position="547"/>
        <end position="626"/>
    </location>
</feature>
<feature type="region of interest" description="Disordered" evidence="8">
    <location>
        <begin position="114"/>
        <end position="141"/>
    </location>
</feature>
<dbReference type="PROSITE" id="PS50090">
    <property type="entry name" value="MYB_LIKE"/>
    <property type="match status" value="1"/>
</dbReference>
<evidence type="ECO:0000256" key="2">
    <source>
        <dbReference type="ARBA" id="ARBA00022454"/>
    </source>
</evidence>
<comment type="subcellular location">
    <subcellularLocation>
        <location evidence="1">Nucleus</location>
    </subcellularLocation>
</comment>
<dbReference type="EMBL" id="CAXHTA020000008">
    <property type="protein sequence ID" value="CAL5223379.1"/>
    <property type="molecule type" value="Genomic_DNA"/>
</dbReference>
<feature type="compositionally biased region" description="Low complexity" evidence="8">
    <location>
        <begin position="726"/>
        <end position="740"/>
    </location>
</feature>
<feature type="region of interest" description="Disordered" evidence="8">
    <location>
        <begin position="1079"/>
        <end position="1099"/>
    </location>
</feature>
<dbReference type="SUPFAM" id="SSF46689">
    <property type="entry name" value="Homeodomain-like"/>
    <property type="match status" value="1"/>
</dbReference>